<gene>
    <name evidence="3" type="ORF">VCS650_LOCUS10238</name>
</gene>
<reference evidence="3" key="1">
    <citation type="submission" date="2021-02" db="EMBL/GenBank/DDBJ databases">
        <authorList>
            <person name="Nowell W R."/>
        </authorList>
    </citation>
    <scope>NUCLEOTIDE SEQUENCE</scope>
</reference>
<dbReference type="AlphaFoldDB" id="A0A814ASQ8"/>
<evidence type="ECO:0000256" key="1">
    <source>
        <dbReference type="SAM" id="Phobius"/>
    </source>
</evidence>
<evidence type="ECO:0000256" key="2">
    <source>
        <dbReference type="SAM" id="SignalP"/>
    </source>
</evidence>
<comment type="caution">
    <text evidence="3">The sequence shown here is derived from an EMBL/GenBank/DDBJ whole genome shotgun (WGS) entry which is preliminary data.</text>
</comment>
<keyword evidence="1" id="KW-0812">Transmembrane</keyword>
<dbReference type="OrthoDB" id="10039156at2759"/>
<organism evidence="3 4">
    <name type="scientific">Adineta steineri</name>
    <dbReference type="NCBI Taxonomy" id="433720"/>
    <lineage>
        <taxon>Eukaryota</taxon>
        <taxon>Metazoa</taxon>
        <taxon>Spiralia</taxon>
        <taxon>Gnathifera</taxon>
        <taxon>Rotifera</taxon>
        <taxon>Eurotatoria</taxon>
        <taxon>Bdelloidea</taxon>
        <taxon>Adinetida</taxon>
        <taxon>Adinetidae</taxon>
        <taxon>Adineta</taxon>
    </lineage>
</organism>
<protein>
    <submittedName>
        <fullName evidence="3">Uncharacterized protein</fullName>
    </submittedName>
</protein>
<accession>A0A814ASQ8</accession>
<feature type="signal peptide" evidence="2">
    <location>
        <begin position="1"/>
        <end position="19"/>
    </location>
</feature>
<keyword evidence="1" id="KW-0472">Membrane</keyword>
<evidence type="ECO:0000313" key="4">
    <source>
        <dbReference type="Proteomes" id="UP000663891"/>
    </source>
</evidence>
<name>A0A814ASQ8_9BILA</name>
<sequence>MKIMIIILHILVLVQDYSAQYDDDDDQSILLTRIVETSTTINSLNLILQTTNESIIEENTTNIVESTDEINNISTTSVFSSTFVSNNFDLTTFENKIIYQKQQWLNINENSSIFWRKINDDSTYIIRSEGHCLEQMCSIKLKYNGSLSNTINGCLSFILWTYGKPVGQLWIEEDEKQESFSQKIQLTNSSLRVEHSLRSKIKNLSIDARILFRNSQIDAITLSNLDITWNGSCQKYSSITSSSPTSENSVEILTSTDYSIVFSSENENRSDISTLSTIKLSEKKISYSFINQMNIGWFLFLIIFFCLLIIILSFIYGIWSIQKHYRYIWYIPYDYPIQFLSRTSVRSSTRSQNKIQTLAQITSQIFQEKYFDTSTTHSNRSTTSSTFYTYF</sequence>
<dbReference type="EMBL" id="CAJNON010000073">
    <property type="protein sequence ID" value="CAF0918482.1"/>
    <property type="molecule type" value="Genomic_DNA"/>
</dbReference>
<feature type="transmembrane region" description="Helical" evidence="1">
    <location>
        <begin position="295"/>
        <end position="319"/>
    </location>
</feature>
<keyword evidence="2" id="KW-0732">Signal</keyword>
<feature type="chain" id="PRO_5032530900" evidence="2">
    <location>
        <begin position="20"/>
        <end position="391"/>
    </location>
</feature>
<dbReference type="Proteomes" id="UP000663891">
    <property type="component" value="Unassembled WGS sequence"/>
</dbReference>
<proteinExistence type="predicted"/>
<evidence type="ECO:0000313" key="3">
    <source>
        <dbReference type="EMBL" id="CAF0918482.1"/>
    </source>
</evidence>
<keyword evidence="1" id="KW-1133">Transmembrane helix</keyword>